<dbReference type="GO" id="GO:0004222">
    <property type="term" value="F:metalloendopeptidase activity"/>
    <property type="evidence" value="ECO:0007669"/>
    <property type="project" value="InterPro"/>
</dbReference>
<keyword evidence="11" id="KW-1185">Reference proteome</keyword>
<evidence type="ECO:0000256" key="4">
    <source>
        <dbReference type="ARBA" id="ARBA00022692"/>
    </source>
</evidence>
<dbReference type="InterPro" id="IPR001193">
    <property type="entry name" value="MBTPS2"/>
</dbReference>
<feature type="transmembrane region" description="Helical" evidence="8">
    <location>
        <begin position="287"/>
        <end position="308"/>
    </location>
</feature>
<proteinExistence type="inferred from homology"/>
<evidence type="ECO:0000259" key="9">
    <source>
        <dbReference type="Pfam" id="PF02163"/>
    </source>
</evidence>
<evidence type="ECO:0000256" key="2">
    <source>
        <dbReference type="ARBA" id="ARBA00004127"/>
    </source>
</evidence>
<dbReference type="InterPro" id="IPR008915">
    <property type="entry name" value="Peptidase_M50"/>
</dbReference>
<feature type="transmembrane region" description="Helical" evidence="8">
    <location>
        <begin position="259"/>
        <end position="281"/>
    </location>
</feature>
<evidence type="ECO:0000256" key="5">
    <source>
        <dbReference type="ARBA" id="ARBA00022989"/>
    </source>
</evidence>
<dbReference type="KEGG" id="gai:IMCC3135_14805"/>
<comment type="similarity">
    <text evidence="3">Belongs to the peptidase M50B family.</text>
</comment>
<dbReference type="GO" id="GO:0016020">
    <property type="term" value="C:membrane"/>
    <property type="evidence" value="ECO:0007669"/>
    <property type="project" value="InterPro"/>
</dbReference>
<dbReference type="OrthoDB" id="9759690at2"/>
<dbReference type="PANTHER" id="PTHR13325:SF3">
    <property type="entry name" value="MEMBRANE-BOUND TRANSCRIPTION FACTOR SITE-2 PROTEASE"/>
    <property type="match status" value="1"/>
</dbReference>
<feature type="transmembrane region" description="Helical" evidence="8">
    <location>
        <begin position="198"/>
        <end position="216"/>
    </location>
</feature>
<dbReference type="GO" id="GO:0005737">
    <property type="term" value="C:cytoplasm"/>
    <property type="evidence" value="ECO:0007669"/>
    <property type="project" value="TreeGrafter"/>
</dbReference>
<dbReference type="PANTHER" id="PTHR13325">
    <property type="entry name" value="PROTEASE M50 MEMBRANE-BOUND TRANSCRIPTION FACTOR SITE 2 PROTEASE"/>
    <property type="match status" value="1"/>
</dbReference>
<feature type="domain" description="Peptidase M50" evidence="9">
    <location>
        <begin position="202"/>
        <end position="284"/>
    </location>
</feature>
<feature type="transmembrane region" description="Helical" evidence="8">
    <location>
        <begin position="163"/>
        <end position="186"/>
    </location>
</feature>
<feature type="region of interest" description="Disordered" evidence="7">
    <location>
        <begin position="1"/>
        <end position="23"/>
    </location>
</feature>
<comment type="subcellular location">
    <subcellularLocation>
        <location evidence="2">Endomembrane system</location>
        <topology evidence="2">Multi-pass membrane protein</topology>
    </subcellularLocation>
</comment>
<keyword evidence="6 8" id="KW-0472">Membrane</keyword>
<keyword evidence="5 8" id="KW-1133">Transmembrane helix</keyword>
<accession>A0A2Z2NNQ6</accession>
<evidence type="ECO:0000313" key="10">
    <source>
        <dbReference type="EMBL" id="ASJ73046.1"/>
    </source>
</evidence>
<dbReference type="Pfam" id="PF02163">
    <property type="entry name" value="Peptidase_M50"/>
    <property type="match status" value="1"/>
</dbReference>
<organism evidence="10 11">
    <name type="scientific">Granulosicoccus antarcticus IMCC3135</name>
    <dbReference type="NCBI Taxonomy" id="1192854"/>
    <lineage>
        <taxon>Bacteria</taxon>
        <taxon>Pseudomonadati</taxon>
        <taxon>Pseudomonadota</taxon>
        <taxon>Gammaproteobacteria</taxon>
        <taxon>Chromatiales</taxon>
        <taxon>Granulosicoccaceae</taxon>
        <taxon>Granulosicoccus</taxon>
    </lineage>
</organism>
<comment type="cofactor">
    <cofactor evidence="1">
        <name>Zn(2+)</name>
        <dbReference type="ChEBI" id="CHEBI:29105"/>
    </cofactor>
</comment>
<evidence type="ECO:0000256" key="1">
    <source>
        <dbReference type="ARBA" id="ARBA00001947"/>
    </source>
</evidence>
<protein>
    <recommendedName>
        <fullName evidence="9">Peptidase M50 domain-containing protein</fullName>
    </recommendedName>
</protein>
<feature type="transmembrane region" description="Helical" evidence="8">
    <location>
        <begin position="395"/>
        <end position="414"/>
    </location>
</feature>
<evidence type="ECO:0000256" key="6">
    <source>
        <dbReference type="ARBA" id="ARBA00023136"/>
    </source>
</evidence>
<sequence length="741" mass="82540">MTHKPVQLKGESVPQTSPPSIPTPRCDLELTAVDGQSTPEWTLHDPVRARYYRIGWLEFELLVRLSLGNSQHIIESVNRDTALHASTDDLDTLLQFLEEEELLKIDNATARQRLAQHAARPAPALFTRLFRFSMHARFTLFDPYPALQKLTRLCSPIFDHPRVSLAVIMVMALISIFGLVTHAFEFRDNLAENLNSTGVTWFFITLVVLNIAHEFGHGIAATRLGCRVHAMGVALIFMIPVAWCDTSDAWRLRSSRERLIIDAGGLALEGLLALIATLVWLTLPDGLPRSIAFFVAATSLATTCLINLNPFMKFDGYFLLADALGVDNLQERAFSALQKRLRRLLYRARETGTDRHPPARISERGLYTYAAATWIYRLFLYLAIVWAVYTFWFKALGVLLAAGVVWTLLIRPVYRELKVFVVHYREHGINRHSRWTLTLCTLALLLFCLPLPRAVTVPAMLIPASQAQVFAPAASRIAQVHVTEGQQVRTGDLLISLSDPQLDHDKQRLELERTALLERRRSRAGGRLINTSAASRSSNEGGDTAWAMSASDEAVAEVDARLQEIQTRREALLLRSPINAQVLHLERSVIPGRWLQANAALAYLGTPADARIQAYIPSYAASRIDNAKPARFMSVNTDTTVNLTVQDVDTHSVSQLTDEALAVSDGGPIATRASTQNSTTFDDKPALAPVQDLYRMTFIPAEPITLTRTMSGFVRLSATPESLATRSVNRLYGAFIRESGF</sequence>
<dbReference type="GO" id="GO:0012505">
    <property type="term" value="C:endomembrane system"/>
    <property type="evidence" value="ECO:0007669"/>
    <property type="project" value="UniProtKB-SubCell"/>
</dbReference>
<feature type="transmembrane region" description="Helical" evidence="8">
    <location>
        <begin position="366"/>
        <end position="389"/>
    </location>
</feature>
<dbReference type="RefSeq" id="WP_088918295.1">
    <property type="nucleotide sequence ID" value="NZ_CP018632.1"/>
</dbReference>
<dbReference type="Proteomes" id="UP000250079">
    <property type="component" value="Chromosome"/>
</dbReference>
<dbReference type="GO" id="GO:0031293">
    <property type="term" value="P:membrane protein intracellular domain proteolysis"/>
    <property type="evidence" value="ECO:0007669"/>
    <property type="project" value="TreeGrafter"/>
</dbReference>
<feature type="transmembrane region" description="Helical" evidence="8">
    <location>
        <begin position="435"/>
        <end position="455"/>
    </location>
</feature>
<dbReference type="AlphaFoldDB" id="A0A2Z2NNQ6"/>
<gene>
    <name evidence="10" type="ORF">IMCC3135_14805</name>
</gene>
<dbReference type="Gene3D" id="2.40.50.100">
    <property type="match status" value="1"/>
</dbReference>
<dbReference type="EMBL" id="CP018632">
    <property type="protein sequence ID" value="ASJ73046.1"/>
    <property type="molecule type" value="Genomic_DNA"/>
</dbReference>
<name>A0A2Z2NNQ6_9GAMM</name>
<evidence type="ECO:0000313" key="11">
    <source>
        <dbReference type="Proteomes" id="UP000250079"/>
    </source>
</evidence>
<reference evidence="10 11" key="1">
    <citation type="submission" date="2016-12" db="EMBL/GenBank/DDBJ databases">
        <authorList>
            <person name="Song W.-J."/>
            <person name="Kurnit D.M."/>
        </authorList>
    </citation>
    <scope>NUCLEOTIDE SEQUENCE [LARGE SCALE GENOMIC DNA]</scope>
    <source>
        <strain evidence="10 11">IMCC3135</strain>
    </source>
</reference>
<evidence type="ECO:0000256" key="3">
    <source>
        <dbReference type="ARBA" id="ARBA00007931"/>
    </source>
</evidence>
<evidence type="ECO:0000256" key="8">
    <source>
        <dbReference type="SAM" id="Phobius"/>
    </source>
</evidence>
<keyword evidence="4 8" id="KW-0812">Transmembrane</keyword>
<evidence type="ECO:0000256" key="7">
    <source>
        <dbReference type="SAM" id="MobiDB-lite"/>
    </source>
</evidence>